<accession>A0A1S6HSI4</accession>
<keyword evidence="3 6" id="KW-0812">Transmembrane</keyword>
<dbReference type="KEGG" id="spsw:Sps_03339"/>
<name>A0A1S6HSI4_9GAMM</name>
<proteinExistence type="predicted"/>
<feature type="transmembrane region" description="Helical" evidence="6">
    <location>
        <begin position="685"/>
        <end position="707"/>
    </location>
</feature>
<organism evidence="8 9">
    <name type="scientific">Shewanella psychrophila</name>
    <dbReference type="NCBI Taxonomy" id="225848"/>
    <lineage>
        <taxon>Bacteria</taxon>
        <taxon>Pseudomonadati</taxon>
        <taxon>Pseudomonadota</taxon>
        <taxon>Gammaproteobacteria</taxon>
        <taxon>Alteromonadales</taxon>
        <taxon>Shewanellaceae</taxon>
        <taxon>Shewanella</taxon>
    </lineage>
</organism>
<evidence type="ECO:0000256" key="2">
    <source>
        <dbReference type="ARBA" id="ARBA00022475"/>
    </source>
</evidence>
<feature type="transmembrane region" description="Helical" evidence="6">
    <location>
        <begin position="713"/>
        <end position="731"/>
    </location>
</feature>
<evidence type="ECO:0000313" key="8">
    <source>
        <dbReference type="EMBL" id="AQS38475.1"/>
    </source>
</evidence>
<keyword evidence="4 6" id="KW-1133">Transmembrane helix</keyword>
<evidence type="ECO:0000256" key="1">
    <source>
        <dbReference type="ARBA" id="ARBA00004651"/>
    </source>
</evidence>
<gene>
    <name evidence="8" type="ORF">Sps_03339</name>
</gene>
<evidence type="ECO:0000256" key="3">
    <source>
        <dbReference type="ARBA" id="ARBA00022692"/>
    </source>
</evidence>
<dbReference type="InterPro" id="IPR050545">
    <property type="entry name" value="Mycobact_MmpL"/>
</dbReference>
<dbReference type="PANTHER" id="PTHR33406">
    <property type="entry name" value="MEMBRANE PROTEIN MJ1562-RELATED"/>
    <property type="match status" value="1"/>
</dbReference>
<dbReference type="Proteomes" id="UP000189545">
    <property type="component" value="Chromosome"/>
</dbReference>
<evidence type="ECO:0000259" key="7">
    <source>
        <dbReference type="Pfam" id="PF03176"/>
    </source>
</evidence>
<feature type="transmembrane region" description="Helical" evidence="6">
    <location>
        <begin position="18"/>
        <end position="36"/>
    </location>
</feature>
<keyword evidence="9" id="KW-1185">Reference proteome</keyword>
<dbReference type="Gene3D" id="1.20.1640.10">
    <property type="entry name" value="Multidrug efflux transporter AcrB transmembrane domain"/>
    <property type="match status" value="2"/>
</dbReference>
<comment type="subcellular location">
    <subcellularLocation>
        <location evidence="1">Cell membrane</location>
        <topology evidence="1">Multi-pass membrane protein</topology>
    </subcellularLocation>
</comment>
<evidence type="ECO:0000256" key="4">
    <source>
        <dbReference type="ARBA" id="ARBA00022989"/>
    </source>
</evidence>
<dbReference type="InterPro" id="IPR004869">
    <property type="entry name" value="MMPL_dom"/>
</dbReference>
<reference evidence="8 9" key="1">
    <citation type="submission" date="2016-03" db="EMBL/GenBank/DDBJ databases">
        <title>Complete genome sequence of Shewanella psychrophila WP2, a deep sea bacterium isolated from west Pacific sediment.</title>
        <authorList>
            <person name="Xu G."/>
            <person name="Jian H."/>
        </authorList>
    </citation>
    <scope>NUCLEOTIDE SEQUENCE [LARGE SCALE GENOMIC DNA]</scope>
    <source>
        <strain evidence="8 9">WP2</strain>
    </source>
</reference>
<feature type="transmembrane region" description="Helical" evidence="6">
    <location>
        <begin position="295"/>
        <end position="315"/>
    </location>
</feature>
<feature type="transmembrane region" description="Helical" evidence="6">
    <location>
        <begin position="661"/>
        <end position="678"/>
    </location>
</feature>
<dbReference type="Pfam" id="PF03176">
    <property type="entry name" value="MMPL"/>
    <property type="match status" value="1"/>
</dbReference>
<evidence type="ECO:0000313" key="9">
    <source>
        <dbReference type="Proteomes" id="UP000189545"/>
    </source>
</evidence>
<keyword evidence="2" id="KW-1003">Cell membrane</keyword>
<evidence type="ECO:0000256" key="6">
    <source>
        <dbReference type="SAM" id="Phobius"/>
    </source>
</evidence>
<feature type="transmembrane region" description="Helical" evidence="6">
    <location>
        <begin position="743"/>
        <end position="763"/>
    </location>
</feature>
<dbReference type="STRING" id="225848.Sps_03339"/>
<feature type="transmembrane region" description="Helical" evidence="6">
    <location>
        <begin position="269"/>
        <end position="288"/>
    </location>
</feature>
<dbReference type="SUPFAM" id="SSF82866">
    <property type="entry name" value="Multidrug efflux transporter AcrB transmembrane domain"/>
    <property type="match status" value="2"/>
</dbReference>
<keyword evidence="5 6" id="KW-0472">Membrane</keyword>
<dbReference type="PANTHER" id="PTHR33406:SF13">
    <property type="entry name" value="MEMBRANE PROTEIN YDFJ"/>
    <property type="match status" value="1"/>
</dbReference>
<dbReference type="OrthoDB" id="9780358at2"/>
<feature type="transmembrane region" description="Helical" evidence="6">
    <location>
        <begin position="389"/>
        <end position="411"/>
    </location>
</feature>
<feature type="transmembrane region" description="Helical" evidence="6">
    <location>
        <begin position="769"/>
        <end position="790"/>
    </location>
</feature>
<feature type="transmembrane region" description="Helical" evidence="6">
    <location>
        <begin position="360"/>
        <end position="383"/>
    </location>
</feature>
<dbReference type="RefSeq" id="WP_077753519.1">
    <property type="nucleotide sequence ID" value="NZ_CP014782.1"/>
</dbReference>
<evidence type="ECO:0000256" key="5">
    <source>
        <dbReference type="ARBA" id="ARBA00023136"/>
    </source>
</evidence>
<sequence length="798" mass="86936">MIDKLATLLGQYSAKLKFSIWLTMISLIVVIGFSLWQGGARVQSDILAMLPNIQEDPLTDIALSRVEEQLSNSIYLGFVADNQTQAIQAAQQVITELNEHGQGIFVDIKSADINQAESLNNYYFPHRFNLLTPAQAQTLENGKLDSLIGQAQQQLYNAFSYATSGLLAKDPLLLYPQNLQALAPKQALEVHQGILIATLPVDDSKGKVAAIVMAKGVGSAFSPKIQEQQISVLTQAFEQVRLQDTDIEILRAGALFHAAAATQLAKSEVTSLGLASLIGVCLLVWLAFRSLMPLTIALLTISTSMLVAVVMTTWVFSELHLLTLVFGTSLIGIAIDYSFHFYCERLNKPDVSAAQVIQHIFPAITLALITSVLAYSSIGFAPFPGMQQVAVFCASGLISAYITLVLAYPLLASGTLPKGEKQLKLAEIYLHRVDTLLVKLPPKGLSLIVIICLSLSSFGILRLTSDDDIRNLQQSPPEVQVQENALRSLLSGGTDNQFLLVRANSEQALLQRLEDLAPRLNNAVKQQLIGNSFSLSNYLPSQDRQERNYRLQAEIYQQKLSHIIDSLGMDEELAPELKQAYLTAEGQYIDASTFLNSQAGKLFAPLWIAPGDDQKQFGAIVLLGGISDIDKLRHYIADLSDVQLVDKVGDISKVMGKYRQLTLILLAVAMLAATLIFSSRFSMKLASLVVAVPALSAIFTLATLGLMGTSLTLFHALALILVFGIGVDYSVFFAESKQQSRGVMMAVFMSASSTILAFGLLAFSSTPAIHFFGLTLLIGIGFTFMLSPFIQTFTRTSK</sequence>
<feature type="domain" description="Membrane transport protein MMPL" evidence="7">
    <location>
        <begin position="204"/>
        <end position="411"/>
    </location>
</feature>
<dbReference type="GO" id="GO:0005886">
    <property type="term" value="C:plasma membrane"/>
    <property type="evidence" value="ECO:0007669"/>
    <property type="project" value="UniProtKB-SubCell"/>
</dbReference>
<protein>
    <submittedName>
        <fullName evidence="8">Putative exporter</fullName>
    </submittedName>
</protein>
<feature type="transmembrane region" description="Helical" evidence="6">
    <location>
        <begin position="321"/>
        <end position="339"/>
    </location>
</feature>
<dbReference type="EMBL" id="CP014782">
    <property type="protein sequence ID" value="AQS38475.1"/>
    <property type="molecule type" value="Genomic_DNA"/>
</dbReference>
<dbReference type="AlphaFoldDB" id="A0A1S6HSI4"/>